<comment type="caution">
    <text evidence="1">The sequence shown here is derived from an EMBL/GenBank/DDBJ whole genome shotgun (WGS) entry which is preliminary data.</text>
</comment>
<sequence>MAKTFDSFIKTKVDQIFKKYEDMQKNTTKNQLYLAEKQINYCYSLVMFSLYEKYLHELRINRNDLSYNDFIEKIAKTKRTL</sequence>
<organism evidence="1 2">
    <name type="scientific">Candidatus Onthovivens merdipullorum</name>
    <dbReference type="NCBI Taxonomy" id="2840889"/>
    <lineage>
        <taxon>Bacteria</taxon>
        <taxon>Bacillati</taxon>
        <taxon>Bacillota</taxon>
        <taxon>Bacilli</taxon>
        <taxon>Bacillales</taxon>
        <taxon>Candidatus Onthovivens</taxon>
    </lineage>
</organism>
<dbReference type="EMBL" id="JADIMY010000033">
    <property type="protein sequence ID" value="MBO8427255.1"/>
    <property type="molecule type" value="Genomic_DNA"/>
</dbReference>
<protein>
    <submittedName>
        <fullName evidence="1">Uncharacterized protein</fullName>
    </submittedName>
</protein>
<name>A0A9D9DJF2_9BACL</name>
<dbReference type="AlphaFoldDB" id="A0A9D9DJF2"/>
<evidence type="ECO:0000313" key="2">
    <source>
        <dbReference type="Proteomes" id="UP000823613"/>
    </source>
</evidence>
<evidence type="ECO:0000313" key="1">
    <source>
        <dbReference type="EMBL" id="MBO8427255.1"/>
    </source>
</evidence>
<proteinExistence type="predicted"/>
<dbReference type="Proteomes" id="UP000823613">
    <property type="component" value="Unassembled WGS sequence"/>
</dbReference>
<reference evidence="1" key="2">
    <citation type="journal article" date="2021" name="PeerJ">
        <title>Extensive microbial diversity within the chicken gut microbiome revealed by metagenomics and culture.</title>
        <authorList>
            <person name="Gilroy R."/>
            <person name="Ravi A."/>
            <person name="Getino M."/>
            <person name="Pursley I."/>
            <person name="Horton D.L."/>
            <person name="Alikhan N.F."/>
            <person name="Baker D."/>
            <person name="Gharbi K."/>
            <person name="Hall N."/>
            <person name="Watson M."/>
            <person name="Adriaenssens E.M."/>
            <person name="Foster-Nyarko E."/>
            <person name="Jarju S."/>
            <person name="Secka A."/>
            <person name="Antonio M."/>
            <person name="Oren A."/>
            <person name="Chaudhuri R.R."/>
            <person name="La Ragione R."/>
            <person name="Hildebrand F."/>
            <person name="Pallen M.J."/>
        </authorList>
    </citation>
    <scope>NUCLEOTIDE SEQUENCE</scope>
    <source>
        <strain evidence="1">11159</strain>
    </source>
</reference>
<reference evidence="1" key="1">
    <citation type="submission" date="2020-10" db="EMBL/GenBank/DDBJ databases">
        <authorList>
            <person name="Gilroy R."/>
        </authorList>
    </citation>
    <scope>NUCLEOTIDE SEQUENCE</scope>
    <source>
        <strain evidence="1">11159</strain>
    </source>
</reference>
<accession>A0A9D9DJF2</accession>
<gene>
    <name evidence="1" type="ORF">IAC58_01685</name>
</gene>